<keyword evidence="2" id="KW-1185">Reference proteome</keyword>
<sequence length="685" mass="75058">MVQPTVQTEKSNNVEPLVESLSQVSEPTTVSRIDTNETLLESQPVVTTSTNTISTESGTTTITTRTITKHITKRIVKRIIDGREEIVEEDVIDDLPEENISVEQFDLPSVETTSSVPGSIIMPGLSSTLDTTVVQGGSITKTTITKTKRILKRITADGEEIVEEVYEDEPEVERDITLLPTTVLTSRNVTALDEPAESQADIIGAAQIAVEEIVDKAEQVLEPEPQKPLRKDKKDEDTVIVTETVKVEPEKKPQKPTRKDKKKHKKSESEEIKPKTDSPISQNVVEITEPQSQLETTEPLNTTSAITTDEKQTQSSDGSVISDDGSLIKTTVIRTTKIVKKINQQDSQDMSTSIHSDVASLDSYELAEEAAEEPKVEKSEMNSREVSDEGVVKTTKTTTIRTIKNAKAEPEKELVPEAITEVESTPEKKSDVDVSQTEDGSVLKTTIVRTTKIIKKITQDSETISEHSSASEPALETVETILQDAPIVAESVTTESNSEGITKTTTTRTTKAVVESAEIPAVAEPQQVADLLLITPKNYRGAGNDIVAEPYDANISNDVVKTTITRTTKIVKKVAQNVDKQSVSEVQETQTPDEPTPDAVEPTSEVAGGVTKTTTVRTTKIVKKLNEDDFPEVSLRVTETVTENLESLQKTAETSETSMIEFAESKPEVVETDSLKHQKKSKFLR</sequence>
<evidence type="ECO:0000256" key="1">
    <source>
        <dbReference type="SAM" id="MobiDB-lite"/>
    </source>
</evidence>
<dbReference type="RefSeq" id="XP_030081877.1">
    <property type="nucleotide sequence ID" value="XM_030226017.1"/>
</dbReference>
<feature type="compositionally biased region" description="Polar residues" evidence="1">
    <location>
        <begin position="649"/>
        <end position="658"/>
    </location>
</feature>
<feature type="compositionally biased region" description="Basic and acidic residues" evidence="1">
    <location>
        <begin position="372"/>
        <end position="391"/>
    </location>
</feature>
<feature type="compositionally biased region" description="Basic and acidic residues" evidence="1">
    <location>
        <begin position="267"/>
        <end position="276"/>
    </location>
</feature>
<feature type="compositionally biased region" description="Polar residues" evidence="1">
    <location>
        <begin position="580"/>
        <end position="593"/>
    </location>
</feature>
<feature type="region of interest" description="Disordered" evidence="1">
    <location>
        <begin position="1"/>
        <end position="30"/>
    </location>
</feature>
<feature type="compositionally biased region" description="Basic and acidic residues" evidence="1">
    <location>
        <begin position="663"/>
        <end position="676"/>
    </location>
</feature>
<dbReference type="KEGG" id="dhe:115483774"/>
<gene>
    <name evidence="3" type="primary">LOC115483774</name>
</gene>
<organism evidence="2 3">
    <name type="scientific">Drosophila hydei</name>
    <name type="common">Fruit fly</name>
    <dbReference type="NCBI Taxonomy" id="7224"/>
    <lineage>
        <taxon>Eukaryota</taxon>
        <taxon>Metazoa</taxon>
        <taxon>Ecdysozoa</taxon>
        <taxon>Arthropoda</taxon>
        <taxon>Hexapoda</taxon>
        <taxon>Insecta</taxon>
        <taxon>Pterygota</taxon>
        <taxon>Neoptera</taxon>
        <taxon>Endopterygota</taxon>
        <taxon>Diptera</taxon>
        <taxon>Brachycera</taxon>
        <taxon>Muscomorpha</taxon>
        <taxon>Ephydroidea</taxon>
        <taxon>Drosophilidae</taxon>
        <taxon>Drosophila</taxon>
    </lineage>
</organism>
<feature type="compositionally biased region" description="Basic residues" evidence="1">
    <location>
        <begin position="254"/>
        <end position="266"/>
    </location>
</feature>
<evidence type="ECO:0000313" key="3">
    <source>
        <dbReference type="RefSeq" id="XP_030081877.1"/>
    </source>
</evidence>
<dbReference type="GeneID" id="115483774"/>
<dbReference type="AlphaFoldDB" id="A0A6J2T071"/>
<feature type="compositionally biased region" description="Polar residues" evidence="1">
    <location>
        <begin position="278"/>
        <end position="307"/>
    </location>
</feature>
<evidence type="ECO:0000313" key="2">
    <source>
        <dbReference type="Proteomes" id="UP000504633"/>
    </source>
</evidence>
<feature type="region of interest" description="Disordered" evidence="1">
    <location>
        <begin position="242"/>
        <end position="323"/>
    </location>
</feature>
<dbReference type="Proteomes" id="UP000504633">
    <property type="component" value="Unplaced"/>
</dbReference>
<feature type="region of interest" description="Disordered" evidence="1">
    <location>
        <begin position="580"/>
        <end position="604"/>
    </location>
</feature>
<accession>A0A6J2T071</accession>
<feature type="region of interest" description="Disordered" evidence="1">
    <location>
        <begin position="363"/>
        <end position="393"/>
    </location>
</feature>
<name>A0A6J2T071_DROHY</name>
<proteinExistence type="predicted"/>
<reference evidence="3" key="1">
    <citation type="submission" date="2025-08" db="UniProtKB">
        <authorList>
            <consortium name="RefSeq"/>
        </authorList>
    </citation>
    <scope>IDENTIFICATION</scope>
    <source>
        <strain evidence="3">15085-1641.00</strain>
        <tissue evidence="3">Whole body</tissue>
    </source>
</reference>
<feature type="region of interest" description="Disordered" evidence="1">
    <location>
        <begin position="649"/>
        <end position="685"/>
    </location>
</feature>
<protein>
    <submittedName>
        <fullName evidence="3">Protein hsr-9-like</fullName>
    </submittedName>
</protein>